<dbReference type="InterPro" id="IPR000489">
    <property type="entry name" value="Pterin-binding_dom"/>
</dbReference>
<dbReference type="SUPFAM" id="SSF51717">
    <property type="entry name" value="Dihydropteroate synthetase-like"/>
    <property type="match status" value="1"/>
</dbReference>
<dbReference type="InterPro" id="IPR045406">
    <property type="entry name" value="DUF6513"/>
</dbReference>
<dbReference type="AlphaFoldDB" id="A0A5C5XLU9"/>
<evidence type="ECO:0000256" key="1">
    <source>
        <dbReference type="SAM" id="MobiDB-lite"/>
    </source>
</evidence>
<dbReference type="PROSITE" id="PS50972">
    <property type="entry name" value="PTERIN_BINDING"/>
    <property type="match status" value="1"/>
</dbReference>
<dbReference type="Proteomes" id="UP000316095">
    <property type="component" value="Unassembled WGS sequence"/>
</dbReference>
<feature type="compositionally biased region" description="Low complexity" evidence="1">
    <location>
        <begin position="465"/>
        <end position="475"/>
    </location>
</feature>
<dbReference type="EMBL" id="SJPG01000001">
    <property type="protein sequence ID" value="TWT63529.1"/>
    <property type="molecule type" value="Genomic_DNA"/>
</dbReference>
<dbReference type="GO" id="GO:0042558">
    <property type="term" value="P:pteridine-containing compound metabolic process"/>
    <property type="evidence" value="ECO:0007669"/>
    <property type="project" value="InterPro"/>
</dbReference>
<evidence type="ECO:0000259" key="2">
    <source>
        <dbReference type="PROSITE" id="PS50972"/>
    </source>
</evidence>
<evidence type="ECO:0000313" key="4">
    <source>
        <dbReference type="Proteomes" id="UP000316095"/>
    </source>
</evidence>
<dbReference type="Gene3D" id="3.20.20.20">
    <property type="entry name" value="Dihydropteroate synthase-like"/>
    <property type="match status" value="1"/>
</dbReference>
<evidence type="ECO:0000313" key="3">
    <source>
        <dbReference type="EMBL" id="TWT63529.1"/>
    </source>
</evidence>
<accession>A0A5C5XLU9</accession>
<protein>
    <recommendedName>
        <fullName evidence="2">Pterin-binding domain-containing protein</fullName>
    </recommendedName>
</protein>
<comment type="caution">
    <text evidence="3">The sequence shown here is derived from an EMBL/GenBank/DDBJ whole genome shotgun (WGS) entry which is preliminary data.</text>
</comment>
<dbReference type="RefSeq" id="WP_207310196.1">
    <property type="nucleotide sequence ID" value="NZ_SJPG01000001.1"/>
</dbReference>
<gene>
    <name evidence="3" type="ORF">Pan54_42820</name>
</gene>
<reference evidence="3 4" key="1">
    <citation type="submission" date="2019-02" db="EMBL/GenBank/DDBJ databases">
        <title>Deep-cultivation of Planctomycetes and their phenomic and genomic characterization uncovers novel biology.</title>
        <authorList>
            <person name="Wiegand S."/>
            <person name="Jogler M."/>
            <person name="Boedeker C."/>
            <person name="Pinto D."/>
            <person name="Vollmers J."/>
            <person name="Rivas-Marin E."/>
            <person name="Kohn T."/>
            <person name="Peeters S.H."/>
            <person name="Heuer A."/>
            <person name="Rast P."/>
            <person name="Oberbeckmann S."/>
            <person name="Bunk B."/>
            <person name="Jeske O."/>
            <person name="Meyerdierks A."/>
            <person name="Storesund J.E."/>
            <person name="Kallscheuer N."/>
            <person name="Luecker S."/>
            <person name="Lage O.M."/>
            <person name="Pohl T."/>
            <person name="Merkel B.J."/>
            <person name="Hornburger P."/>
            <person name="Mueller R.-W."/>
            <person name="Bruemmer F."/>
            <person name="Labrenz M."/>
            <person name="Spormann A.M."/>
            <person name="Op Den Camp H."/>
            <person name="Overmann J."/>
            <person name="Amann R."/>
            <person name="Jetten M.S.M."/>
            <person name="Mascher T."/>
            <person name="Medema M.H."/>
            <person name="Devos D.P."/>
            <person name="Kaster A.-K."/>
            <person name="Ovreas L."/>
            <person name="Rohde M."/>
            <person name="Galperin M.Y."/>
            <person name="Jogler C."/>
        </authorList>
    </citation>
    <scope>NUCLEOTIDE SEQUENCE [LARGE SCALE GENOMIC DNA]</scope>
    <source>
        <strain evidence="3 4">Pan54</strain>
    </source>
</reference>
<feature type="domain" description="Pterin-binding" evidence="2">
    <location>
        <begin position="107"/>
        <end position="367"/>
    </location>
</feature>
<dbReference type="InterPro" id="IPR011005">
    <property type="entry name" value="Dihydropteroate_synth-like_sf"/>
</dbReference>
<sequence>MTQPNSILFVTGRLAAPALEPIVREIGERNQIATEVAVLGINVAALMHVDWVARKLEVPDHVQQVILPGWCQGDLEKLSKKWDVPVLRGPKDLRDLPRWFDKRDQEPPDLSKYDIEILAEINGAPLLKTEELLRLATSYAERGANFIDYGCLPGPVASQVGEHIRELRQAGFRVSIDSFDQQEVEAAVEAGAELILSANSSNLDWITKLETEVVAIPDDFQNLDTFDPILERLEKSGVPYRLDPILEPVGFGFAASLARYYETRRRWPNAEMMMGVGNITELAEVDSAGVNFILAALCQELGIRSVLTTEVINWARESVKEFDLARRMTHYAITEKQLPKHINAGLLSLRDPRVHQLTEEELYELTHQIRDPNYRIFANDDALHLINRDGHFQGNDPFQLFLEAAELGEITPSHAFYLGYELAQAETAKRLGKQYSQDEPLNWGHLTRSEKHLSLKPTFRKSPDSNTSNNSSDIE</sequence>
<dbReference type="Pfam" id="PF20123">
    <property type="entry name" value="DUF6513"/>
    <property type="match status" value="1"/>
</dbReference>
<keyword evidence="4" id="KW-1185">Reference proteome</keyword>
<proteinExistence type="predicted"/>
<feature type="region of interest" description="Disordered" evidence="1">
    <location>
        <begin position="454"/>
        <end position="475"/>
    </location>
</feature>
<name>A0A5C5XLU9_9PLAN</name>
<organism evidence="3 4">
    <name type="scientific">Rubinisphaera italica</name>
    <dbReference type="NCBI Taxonomy" id="2527969"/>
    <lineage>
        <taxon>Bacteria</taxon>
        <taxon>Pseudomonadati</taxon>
        <taxon>Planctomycetota</taxon>
        <taxon>Planctomycetia</taxon>
        <taxon>Planctomycetales</taxon>
        <taxon>Planctomycetaceae</taxon>
        <taxon>Rubinisphaera</taxon>
    </lineage>
</organism>